<feature type="domain" description="Immunoglobulin" evidence="4">
    <location>
        <begin position="22"/>
        <end position="121"/>
    </location>
</feature>
<dbReference type="InterPro" id="IPR036179">
    <property type="entry name" value="Ig-like_dom_sf"/>
</dbReference>
<sequence>FFFSHHHVTLQVFVGGLAIEVQKLFNVKNGQQASITCKYDRYYKDYVKYWCRGYYRNSCSVVVTTSGKLQQGSVTIKDERDRSEILVTISDLKLEDSNWYWCGIEISQWRDKMDYTKINVTEGKLSIMNLPVLSHNYY</sequence>
<dbReference type="InParanoid" id="H3BGX4"/>
<evidence type="ECO:0000259" key="4">
    <source>
        <dbReference type="SMART" id="SM00409"/>
    </source>
</evidence>
<dbReference type="InterPro" id="IPR013783">
    <property type="entry name" value="Ig-like_fold"/>
</dbReference>
<name>H3BGX4_LATCH</name>
<reference evidence="6" key="1">
    <citation type="submission" date="2011-08" db="EMBL/GenBank/DDBJ databases">
        <title>The draft genome of Latimeria chalumnae.</title>
        <authorList>
            <person name="Di Palma F."/>
            <person name="Alfoldi J."/>
            <person name="Johnson J."/>
            <person name="Berlin A."/>
            <person name="Gnerre S."/>
            <person name="Jaffe D."/>
            <person name="MacCallum I."/>
            <person name="Young S."/>
            <person name="Walker B.J."/>
            <person name="Lander E."/>
            <person name="Lindblad-Toh K."/>
        </authorList>
    </citation>
    <scope>NUCLEOTIDE SEQUENCE [LARGE SCALE GENOMIC DNA]</scope>
    <source>
        <strain evidence="6">Wild caught</strain>
    </source>
</reference>
<dbReference type="eggNOG" id="KOG3656">
    <property type="taxonomic scope" value="Eukaryota"/>
</dbReference>
<dbReference type="OMA" id="ASITCKY"/>
<dbReference type="SUPFAM" id="SSF48726">
    <property type="entry name" value="Immunoglobulin"/>
    <property type="match status" value="1"/>
</dbReference>
<dbReference type="InterPro" id="IPR050671">
    <property type="entry name" value="CD300_family_receptors"/>
</dbReference>
<protein>
    <recommendedName>
        <fullName evidence="4">Immunoglobulin domain-containing protein</fullName>
    </recommendedName>
</protein>
<dbReference type="GO" id="GO:0004888">
    <property type="term" value="F:transmembrane signaling receptor activity"/>
    <property type="evidence" value="ECO:0007669"/>
    <property type="project" value="TreeGrafter"/>
</dbReference>
<comment type="subcellular location">
    <subcellularLocation>
        <location evidence="1">Membrane</location>
    </subcellularLocation>
</comment>
<keyword evidence="3" id="KW-0472">Membrane</keyword>
<dbReference type="Proteomes" id="UP000008672">
    <property type="component" value="Unassembled WGS sequence"/>
</dbReference>
<evidence type="ECO:0000256" key="1">
    <source>
        <dbReference type="ARBA" id="ARBA00004370"/>
    </source>
</evidence>
<dbReference type="Gene3D" id="2.60.40.10">
    <property type="entry name" value="Immunoglobulins"/>
    <property type="match status" value="1"/>
</dbReference>
<dbReference type="InterPro" id="IPR003599">
    <property type="entry name" value="Ig_sub"/>
</dbReference>
<keyword evidence="6" id="KW-1185">Reference proteome</keyword>
<dbReference type="EMBL" id="AFYH01009431">
    <property type="status" value="NOT_ANNOTATED_CDS"/>
    <property type="molecule type" value="Genomic_DNA"/>
</dbReference>
<dbReference type="AlphaFoldDB" id="H3BGX4"/>
<evidence type="ECO:0000313" key="5">
    <source>
        <dbReference type="Ensembl" id="ENSLACP00000021145.1"/>
    </source>
</evidence>
<dbReference type="InterPro" id="IPR013106">
    <property type="entry name" value="Ig_V-set"/>
</dbReference>
<dbReference type="Pfam" id="PF07686">
    <property type="entry name" value="V-set"/>
    <property type="match status" value="1"/>
</dbReference>
<keyword evidence="2" id="KW-0812">Transmembrane</keyword>
<dbReference type="PANTHER" id="PTHR11860:SF4">
    <property type="entry name" value="TRANSMEMBRANE DOMAIN-CONTAINING PROTEIN TMIGD3"/>
    <property type="match status" value="1"/>
</dbReference>
<reference evidence="5" key="2">
    <citation type="submission" date="2025-08" db="UniProtKB">
        <authorList>
            <consortium name="Ensembl"/>
        </authorList>
    </citation>
    <scope>IDENTIFICATION</scope>
</reference>
<dbReference type="STRING" id="7897.ENSLACP00000021145"/>
<proteinExistence type="predicted"/>
<organism evidence="5 6">
    <name type="scientific">Latimeria chalumnae</name>
    <name type="common">Coelacanth</name>
    <dbReference type="NCBI Taxonomy" id="7897"/>
    <lineage>
        <taxon>Eukaryota</taxon>
        <taxon>Metazoa</taxon>
        <taxon>Chordata</taxon>
        <taxon>Craniata</taxon>
        <taxon>Vertebrata</taxon>
        <taxon>Euteleostomi</taxon>
        <taxon>Coelacanthiformes</taxon>
        <taxon>Coelacanthidae</taxon>
        <taxon>Latimeria</taxon>
    </lineage>
</organism>
<evidence type="ECO:0000256" key="2">
    <source>
        <dbReference type="ARBA" id="ARBA00022692"/>
    </source>
</evidence>
<dbReference type="Ensembl" id="ENSLACT00000021285.1">
    <property type="protein sequence ID" value="ENSLACP00000021145.1"/>
    <property type="gene ID" value="ENSLACG00000018576.1"/>
</dbReference>
<dbReference type="HOGENOM" id="CLU_051023_4_3_1"/>
<evidence type="ECO:0000313" key="6">
    <source>
        <dbReference type="Proteomes" id="UP000008672"/>
    </source>
</evidence>
<dbReference type="PANTHER" id="PTHR11860">
    <property type="entry name" value="POLYMERIC-IMMUNOGLOBULIN RECEPTOR"/>
    <property type="match status" value="1"/>
</dbReference>
<dbReference type="GeneTree" id="ENSGT00930000151073"/>
<accession>H3BGX4</accession>
<evidence type="ECO:0000256" key="3">
    <source>
        <dbReference type="ARBA" id="ARBA00023136"/>
    </source>
</evidence>
<dbReference type="SMART" id="SM00409">
    <property type="entry name" value="IG"/>
    <property type="match status" value="1"/>
</dbReference>
<dbReference type="GO" id="GO:0005886">
    <property type="term" value="C:plasma membrane"/>
    <property type="evidence" value="ECO:0007669"/>
    <property type="project" value="TreeGrafter"/>
</dbReference>
<dbReference type="CDD" id="cd05716">
    <property type="entry name" value="IgV_pIgR_like"/>
    <property type="match status" value="1"/>
</dbReference>
<reference evidence="5" key="3">
    <citation type="submission" date="2025-09" db="UniProtKB">
        <authorList>
            <consortium name="Ensembl"/>
        </authorList>
    </citation>
    <scope>IDENTIFICATION</scope>
</reference>